<accession>A0A6L2MEF9</accession>
<dbReference type="AlphaFoldDB" id="A0A6L2MEF9"/>
<protein>
    <submittedName>
        <fullName evidence="1">GDP-L-galactose phosphorylase 2</fullName>
    </submittedName>
</protein>
<reference evidence="1" key="1">
    <citation type="journal article" date="2019" name="Sci. Rep.">
        <title>Draft genome of Tanacetum cinerariifolium, the natural source of mosquito coil.</title>
        <authorList>
            <person name="Yamashiro T."/>
            <person name="Shiraishi A."/>
            <person name="Satake H."/>
            <person name="Nakayama K."/>
        </authorList>
    </citation>
    <scope>NUCLEOTIDE SEQUENCE</scope>
</reference>
<organism evidence="1">
    <name type="scientific">Tanacetum cinerariifolium</name>
    <name type="common">Dalmatian daisy</name>
    <name type="synonym">Chrysanthemum cinerariifolium</name>
    <dbReference type="NCBI Taxonomy" id="118510"/>
    <lineage>
        <taxon>Eukaryota</taxon>
        <taxon>Viridiplantae</taxon>
        <taxon>Streptophyta</taxon>
        <taxon>Embryophyta</taxon>
        <taxon>Tracheophyta</taxon>
        <taxon>Spermatophyta</taxon>
        <taxon>Magnoliopsida</taxon>
        <taxon>eudicotyledons</taxon>
        <taxon>Gunneridae</taxon>
        <taxon>Pentapetalae</taxon>
        <taxon>asterids</taxon>
        <taxon>campanulids</taxon>
        <taxon>Asterales</taxon>
        <taxon>Asteraceae</taxon>
        <taxon>Asteroideae</taxon>
        <taxon>Anthemideae</taxon>
        <taxon>Anthemidinae</taxon>
        <taxon>Tanacetum</taxon>
    </lineage>
</organism>
<dbReference type="EMBL" id="BKCJ010006426">
    <property type="protein sequence ID" value="GEU72090.1"/>
    <property type="molecule type" value="Genomic_DNA"/>
</dbReference>
<gene>
    <name evidence="1" type="ORF">Tci_044068</name>
</gene>
<name>A0A6L2MEF9_TANCI</name>
<proteinExistence type="predicted"/>
<evidence type="ECO:0000313" key="1">
    <source>
        <dbReference type="EMBL" id="GEU72090.1"/>
    </source>
</evidence>
<comment type="caution">
    <text evidence="1">The sequence shown here is derived from an EMBL/GenBank/DDBJ whole genome shotgun (WGS) entry which is preliminary data.</text>
</comment>
<sequence>MLNRKLADNRKLSIRPIENINPDGVKTSRLLWENKILLEEAFYNNKKDPPFAFFDSLLLGEWEDRVERGLFRYNVTASESLLLN</sequence>